<dbReference type="Gene3D" id="3.40.190.10">
    <property type="entry name" value="Periplasmic binding protein-like II"/>
    <property type="match status" value="1"/>
</dbReference>
<accession>A0A9E2KXQ5</accession>
<keyword evidence="1" id="KW-0812">Transmembrane</keyword>
<gene>
    <name evidence="2" type="ORF">H9897_02475</name>
</gene>
<protein>
    <submittedName>
        <fullName evidence="2">Uncharacterized protein</fullName>
    </submittedName>
</protein>
<keyword evidence="1" id="KW-1133">Transmembrane helix</keyword>
<feature type="transmembrane region" description="Helical" evidence="1">
    <location>
        <begin position="12"/>
        <end position="34"/>
    </location>
</feature>
<dbReference type="EMBL" id="JAHLFM010000038">
    <property type="protein sequence ID" value="MBU3830997.1"/>
    <property type="molecule type" value="Genomic_DNA"/>
</dbReference>
<evidence type="ECO:0000313" key="2">
    <source>
        <dbReference type="EMBL" id="MBU3830997.1"/>
    </source>
</evidence>
<reference evidence="2" key="2">
    <citation type="submission" date="2021-04" db="EMBL/GenBank/DDBJ databases">
        <authorList>
            <person name="Gilroy R."/>
        </authorList>
    </citation>
    <scope>NUCLEOTIDE SEQUENCE</scope>
    <source>
        <strain evidence="2">A5-1222</strain>
    </source>
</reference>
<dbReference type="AlphaFoldDB" id="A0A9E2KXQ5"/>
<organism evidence="2 3">
    <name type="scientific">Candidatus Ureaplasma intestinipullorum</name>
    <dbReference type="NCBI Taxonomy" id="2838770"/>
    <lineage>
        <taxon>Bacteria</taxon>
        <taxon>Bacillati</taxon>
        <taxon>Mycoplasmatota</taxon>
        <taxon>Mycoplasmoidales</taxon>
        <taxon>Mycoplasmoidaceae</taxon>
        <taxon>Ureaplasma</taxon>
    </lineage>
</organism>
<sequence>MVRHNKLNKKTIIRASVATLFGLATVGLITGLSVDWSFPSWIYISGSSTMQQFLQSISDIYSPSEVIIDAGGSSVGVDNLINGKKNIASSSKSPSKSTAGIPSYDNNLEVVGKYQQQWQKENIKTVSIAFDAIGIVYKDTGILKGKDVVITQNTILWLYLAFSGYQPVNGLNLIPNSWELDTSNPENNLVPFARTGGSVQSGTAESFLLDSKLLKEKGNYDAAHVLMQYSALSKTPILANDPVNDESIYSILHSGQYGSYVKTTSESNLQTWQSVKSYSGKGIPITYLSSGFIKSNYQDIINSGYKIAMYSTDENDANPISLLNISNNKVTSDNIGIGYNWYRPMNLILSGNSAEYIKSFVQWIIGSMLFENSYIMEIYKEQGFIPLDATTIKTMFHPNDQKGRNMIDSIYQYAQSNPDSNYNEYLKIGSSNIYWDDFWTKGSDYSLIQSDQYNIRKSSDIWYGAYKTK</sequence>
<name>A0A9E2KXQ5_9BACT</name>
<evidence type="ECO:0000313" key="3">
    <source>
        <dbReference type="Proteomes" id="UP000824247"/>
    </source>
</evidence>
<dbReference type="SUPFAM" id="SSF53850">
    <property type="entry name" value="Periplasmic binding protein-like II"/>
    <property type="match status" value="1"/>
</dbReference>
<dbReference type="Proteomes" id="UP000824247">
    <property type="component" value="Unassembled WGS sequence"/>
</dbReference>
<reference evidence="2" key="1">
    <citation type="journal article" date="2021" name="PeerJ">
        <title>Extensive microbial diversity within the chicken gut microbiome revealed by metagenomics and culture.</title>
        <authorList>
            <person name="Gilroy R."/>
            <person name="Ravi A."/>
            <person name="Getino M."/>
            <person name="Pursley I."/>
            <person name="Horton D.L."/>
            <person name="Alikhan N.F."/>
            <person name="Baker D."/>
            <person name="Gharbi K."/>
            <person name="Hall N."/>
            <person name="Watson M."/>
            <person name="Adriaenssens E.M."/>
            <person name="Foster-Nyarko E."/>
            <person name="Jarju S."/>
            <person name="Secka A."/>
            <person name="Antonio M."/>
            <person name="Oren A."/>
            <person name="Chaudhuri R.R."/>
            <person name="La Ragione R."/>
            <person name="Hildebrand F."/>
            <person name="Pallen M.J."/>
        </authorList>
    </citation>
    <scope>NUCLEOTIDE SEQUENCE</scope>
    <source>
        <strain evidence="2">A5-1222</strain>
    </source>
</reference>
<evidence type="ECO:0000256" key="1">
    <source>
        <dbReference type="SAM" id="Phobius"/>
    </source>
</evidence>
<comment type="caution">
    <text evidence="2">The sequence shown here is derived from an EMBL/GenBank/DDBJ whole genome shotgun (WGS) entry which is preliminary data.</text>
</comment>
<proteinExistence type="predicted"/>
<keyword evidence="1" id="KW-0472">Membrane</keyword>